<evidence type="ECO:0000313" key="8">
    <source>
        <dbReference type="Proteomes" id="UP000774617"/>
    </source>
</evidence>
<dbReference type="SUPFAM" id="SSF51905">
    <property type="entry name" value="FAD/NAD(P)-binding domain"/>
    <property type="match status" value="1"/>
</dbReference>
<name>A0ABQ8G4H4_9PEZI</name>
<feature type="transmembrane region" description="Helical" evidence="5">
    <location>
        <begin position="688"/>
        <end position="711"/>
    </location>
</feature>
<keyword evidence="4" id="KW-0560">Oxidoreductase</keyword>
<feature type="transmembrane region" description="Helical" evidence="5">
    <location>
        <begin position="535"/>
        <end position="553"/>
    </location>
</feature>
<evidence type="ECO:0000259" key="6">
    <source>
        <dbReference type="Pfam" id="PF01494"/>
    </source>
</evidence>
<dbReference type="Gene3D" id="3.50.50.60">
    <property type="entry name" value="FAD/NAD(P)-binding domain"/>
    <property type="match status" value="1"/>
</dbReference>
<keyword evidence="5" id="KW-0472">Membrane</keyword>
<evidence type="ECO:0000256" key="2">
    <source>
        <dbReference type="ARBA" id="ARBA00022630"/>
    </source>
</evidence>
<keyword evidence="5" id="KW-1133">Transmembrane helix</keyword>
<dbReference type="PANTHER" id="PTHR47356:SF2">
    <property type="entry name" value="FAD-BINDING DOMAIN-CONTAINING PROTEIN-RELATED"/>
    <property type="match status" value="1"/>
</dbReference>
<comment type="caution">
    <text evidence="7">The sequence shown here is derived from an EMBL/GenBank/DDBJ whole genome shotgun (WGS) entry which is preliminary data.</text>
</comment>
<accession>A0ABQ8G4H4</accession>
<proteinExistence type="inferred from homology"/>
<comment type="similarity">
    <text evidence="1">Belongs to the paxM FAD-dependent monooxygenase family.</text>
</comment>
<evidence type="ECO:0000256" key="4">
    <source>
        <dbReference type="ARBA" id="ARBA00023002"/>
    </source>
</evidence>
<evidence type="ECO:0000256" key="1">
    <source>
        <dbReference type="ARBA" id="ARBA00007992"/>
    </source>
</evidence>
<evidence type="ECO:0000313" key="7">
    <source>
        <dbReference type="EMBL" id="KAH7044535.1"/>
    </source>
</evidence>
<feature type="transmembrane region" description="Helical" evidence="5">
    <location>
        <begin position="644"/>
        <end position="667"/>
    </location>
</feature>
<feature type="domain" description="FAD-binding" evidence="6">
    <location>
        <begin position="7"/>
        <end position="350"/>
    </location>
</feature>
<keyword evidence="2" id="KW-0285">Flavoprotein</keyword>
<feature type="transmembrane region" description="Helical" evidence="5">
    <location>
        <begin position="573"/>
        <end position="596"/>
    </location>
</feature>
<sequence>MPEPNFKVIIVGASIAGLTMANLLQKLGIEFVVLEAYGTVAPQLGASIGLHPHGLRILDQVGCYENILEFAANADKTTVRDETGRVLFSHKIARLAEFKPGRHGYPTIFLERRSTIQVLYDHIQDKSKVFVNQRVNHVELLGDGIRVRTTAGQMFDGSIVVGADGIHSAIREEMWRLANELEPGYIPAGVKDAIPTEWGCIFAISKPTGDIKATDINLTHKKGGTLACMCGQGDRPFWFYFFKLDKPHYGYPVPRFTKEDEQRIVEKEGDLPATEQVRLKDLFANVEFSTTTALPHHVYPQFFFDRIFLVGDSVHKFNPLSGQGGNSAIETAAALADRLAKLAKEAEHGNKPSSAQIRAAFAEVQKSRQPRAQALVDASITAQRISAWDTPALKFVDTFVAPLLLDTPGLADQTSKPVVGGVRAHSLPLPSVPHTIPYNDELHRTPKPRTASGLVRVALHLGLLGVMIRLVLSMLSDGMLDRLHEAVKAGPRGDSSPQYRTPLSFDHVPLIGQILSGLVVNYFPATEMWHLDFRLLTFYLSISEFVVFAIWMLEACRARSKKPLSPSRWALSYGIVSHLSAVGIGAPLFFLLDTLATGAPAASWPTATHVEPHEARAILPALILGMLVPTLLAFAPFLESVTRQYVLVGWFFFPAALAILSKIFAAASSKNSAAADLRANRARSLAHVRVLFGFSFAISALAHLLTLGVALTSPDASISAVFLFRGELQGTGRLSAFAENHNAFLVDYYVLMASSLVWAVGCIRDLERNGLVAAVNWPGVFFGALGGAAVCGPAAVVSAICFWRETKMAWTPKTKGA</sequence>
<dbReference type="PANTHER" id="PTHR47356">
    <property type="entry name" value="FAD-DEPENDENT MONOOXYGENASE ASQG-RELATED"/>
    <property type="match status" value="1"/>
</dbReference>
<evidence type="ECO:0000256" key="3">
    <source>
        <dbReference type="ARBA" id="ARBA00022827"/>
    </source>
</evidence>
<evidence type="ECO:0000256" key="5">
    <source>
        <dbReference type="SAM" id="Phobius"/>
    </source>
</evidence>
<keyword evidence="8" id="KW-1185">Reference proteome</keyword>
<keyword evidence="5" id="KW-0812">Transmembrane</keyword>
<feature type="transmembrane region" description="Helical" evidence="5">
    <location>
        <begin position="617"/>
        <end position="638"/>
    </location>
</feature>
<organism evidence="7 8">
    <name type="scientific">Macrophomina phaseolina</name>
    <dbReference type="NCBI Taxonomy" id="35725"/>
    <lineage>
        <taxon>Eukaryota</taxon>
        <taxon>Fungi</taxon>
        <taxon>Dikarya</taxon>
        <taxon>Ascomycota</taxon>
        <taxon>Pezizomycotina</taxon>
        <taxon>Dothideomycetes</taxon>
        <taxon>Dothideomycetes incertae sedis</taxon>
        <taxon>Botryosphaeriales</taxon>
        <taxon>Botryosphaeriaceae</taxon>
        <taxon>Macrophomina</taxon>
    </lineage>
</organism>
<dbReference type="Proteomes" id="UP000774617">
    <property type="component" value="Unassembled WGS sequence"/>
</dbReference>
<protein>
    <recommendedName>
        <fullName evidence="6">FAD-binding domain-containing protein</fullName>
    </recommendedName>
</protein>
<dbReference type="EMBL" id="JAGTJR010000020">
    <property type="protein sequence ID" value="KAH7044535.1"/>
    <property type="molecule type" value="Genomic_DNA"/>
</dbReference>
<dbReference type="PRINTS" id="PR00420">
    <property type="entry name" value="RNGMNOXGNASE"/>
</dbReference>
<dbReference type="Pfam" id="PF01494">
    <property type="entry name" value="FAD_binding_3"/>
    <property type="match status" value="1"/>
</dbReference>
<dbReference type="InterPro" id="IPR002938">
    <property type="entry name" value="FAD-bd"/>
</dbReference>
<gene>
    <name evidence="7" type="ORF">B0J12DRAFT_577769</name>
</gene>
<feature type="transmembrane region" description="Helical" evidence="5">
    <location>
        <begin position="453"/>
        <end position="472"/>
    </location>
</feature>
<reference evidence="7 8" key="1">
    <citation type="journal article" date="2021" name="Nat. Commun.">
        <title>Genetic determinants of endophytism in the Arabidopsis root mycobiome.</title>
        <authorList>
            <person name="Mesny F."/>
            <person name="Miyauchi S."/>
            <person name="Thiergart T."/>
            <person name="Pickel B."/>
            <person name="Atanasova L."/>
            <person name="Karlsson M."/>
            <person name="Huettel B."/>
            <person name="Barry K.W."/>
            <person name="Haridas S."/>
            <person name="Chen C."/>
            <person name="Bauer D."/>
            <person name="Andreopoulos W."/>
            <person name="Pangilinan J."/>
            <person name="LaButti K."/>
            <person name="Riley R."/>
            <person name="Lipzen A."/>
            <person name="Clum A."/>
            <person name="Drula E."/>
            <person name="Henrissat B."/>
            <person name="Kohler A."/>
            <person name="Grigoriev I.V."/>
            <person name="Martin F.M."/>
            <person name="Hacquard S."/>
        </authorList>
    </citation>
    <scope>NUCLEOTIDE SEQUENCE [LARGE SCALE GENOMIC DNA]</scope>
    <source>
        <strain evidence="7 8">MPI-SDFR-AT-0080</strain>
    </source>
</reference>
<dbReference type="InterPro" id="IPR036188">
    <property type="entry name" value="FAD/NAD-bd_sf"/>
</dbReference>
<feature type="transmembrane region" description="Helical" evidence="5">
    <location>
        <begin position="780"/>
        <end position="803"/>
    </location>
</feature>
<dbReference type="InterPro" id="IPR050562">
    <property type="entry name" value="FAD_mOase_fung"/>
</dbReference>
<keyword evidence="3" id="KW-0274">FAD</keyword>